<keyword evidence="4" id="KW-0804">Transcription</keyword>
<dbReference type="PANTHER" id="PTHR30419">
    <property type="entry name" value="HTH-TYPE TRANSCRIPTIONAL REGULATOR YBHD"/>
    <property type="match status" value="1"/>
</dbReference>
<name>A0A212JXK0_9BACT</name>
<dbReference type="Gene3D" id="1.10.10.10">
    <property type="entry name" value="Winged helix-like DNA-binding domain superfamily/Winged helix DNA-binding domain"/>
    <property type="match status" value="1"/>
</dbReference>
<dbReference type="PANTHER" id="PTHR30419:SF30">
    <property type="entry name" value="LYSR FAMILY TRANSCRIPTIONAL REGULATOR"/>
    <property type="match status" value="1"/>
</dbReference>
<evidence type="ECO:0000256" key="2">
    <source>
        <dbReference type="ARBA" id="ARBA00023015"/>
    </source>
</evidence>
<protein>
    <submittedName>
        <fullName evidence="6">LysR-family transcriptional regulator</fullName>
    </submittedName>
</protein>
<dbReference type="InterPro" id="IPR050950">
    <property type="entry name" value="HTH-type_LysR_regulators"/>
</dbReference>
<evidence type="ECO:0000256" key="1">
    <source>
        <dbReference type="ARBA" id="ARBA00009437"/>
    </source>
</evidence>
<evidence type="ECO:0000256" key="4">
    <source>
        <dbReference type="ARBA" id="ARBA00023163"/>
    </source>
</evidence>
<gene>
    <name evidence="6" type="ORF">KM92DES2_11878</name>
</gene>
<dbReference type="AlphaFoldDB" id="A0A212JXK0"/>
<dbReference type="Pfam" id="PF03466">
    <property type="entry name" value="LysR_substrate"/>
    <property type="match status" value="1"/>
</dbReference>
<evidence type="ECO:0000313" key="6">
    <source>
        <dbReference type="EMBL" id="SBW04082.1"/>
    </source>
</evidence>
<keyword evidence="2" id="KW-0805">Transcription regulation</keyword>
<dbReference type="Gene3D" id="3.40.190.290">
    <property type="match status" value="1"/>
</dbReference>
<organism evidence="6">
    <name type="scientific">uncultured Desulfovibrio sp</name>
    <dbReference type="NCBI Taxonomy" id="167968"/>
    <lineage>
        <taxon>Bacteria</taxon>
        <taxon>Pseudomonadati</taxon>
        <taxon>Thermodesulfobacteriota</taxon>
        <taxon>Desulfovibrionia</taxon>
        <taxon>Desulfovibrionales</taxon>
        <taxon>Desulfovibrionaceae</taxon>
        <taxon>Desulfovibrio</taxon>
        <taxon>environmental samples</taxon>
    </lineage>
</organism>
<dbReference type="SUPFAM" id="SSF46785">
    <property type="entry name" value="Winged helix' DNA-binding domain"/>
    <property type="match status" value="1"/>
</dbReference>
<dbReference type="RefSeq" id="WP_227118686.1">
    <property type="nucleotide sequence ID" value="NZ_CABUEN010000003.1"/>
</dbReference>
<reference evidence="6" key="1">
    <citation type="submission" date="2016-04" db="EMBL/GenBank/DDBJ databases">
        <authorList>
            <person name="Evans L.H."/>
            <person name="Alamgir A."/>
            <person name="Owens N."/>
            <person name="Weber N.D."/>
            <person name="Virtaneva K."/>
            <person name="Barbian K."/>
            <person name="Babar A."/>
            <person name="Rosenke K."/>
        </authorList>
    </citation>
    <scope>NUCLEOTIDE SEQUENCE</scope>
    <source>
        <strain evidence="6">92-2</strain>
    </source>
</reference>
<feature type="domain" description="HTH lysR-type" evidence="5">
    <location>
        <begin position="3"/>
        <end position="60"/>
    </location>
</feature>
<dbReference type="InterPro" id="IPR005119">
    <property type="entry name" value="LysR_subst-bd"/>
</dbReference>
<dbReference type="GO" id="GO:0003677">
    <property type="term" value="F:DNA binding"/>
    <property type="evidence" value="ECO:0007669"/>
    <property type="project" value="UniProtKB-KW"/>
</dbReference>
<keyword evidence="3" id="KW-0238">DNA-binding</keyword>
<dbReference type="EMBL" id="FLUP01000001">
    <property type="protein sequence ID" value="SBW04082.1"/>
    <property type="molecule type" value="Genomic_DNA"/>
</dbReference>
<dbReference type="PROSITE" id="PS50931">
    <property type="entry name" value="HTH_LYSR"/>
    <property type="match status" value="1"/>
</dbReference>
<dbReference type="InterPro" id="IPR036388">
    <property type="entry name" value="WH-like_DNA-bd_sf"/>
</dbReference>
<dbReference type="PRINTS" id="PR00039">
    <property type="entry name" value="HTHLYSR"/>
</dbReference>
<dbReference type="SUPFAM" id="SSF53850">
    <property type="entry name" value="Periplasmic binding protein-like II"/>
    <property type="match status" value="1"/>
</dbReference>
<dbReference type="GO" id="GO:0003700">
    <property type="term" value="F:DNA-binding transcription factor activity"/>
    <property type="evidence" value="ECO:0007669"/>
    <property type="project" value="InterPro"/>
</dbReference>
<comment type="similarity">
    <text evidence="1">Belongs to the LysR transcriptional regulatory family.</text>
</comment>
<evidence type="ECO:0000256" key="3">
    <source>
        <dbReference type="ARBA" id="ARBA00023125"/>
    </source>
</evidence>
<accession>A0A212JXK0</accession>
<dbReference type="GO" id="GO:0005829">
    <property type="term" value="C:cytosol"/>
    <property type="evidence" value="ECO:0007669"/>
    <property type="project" value="TreeGrafter"/>
</dbReference>
<dbReference type="FunFam" id="1.10.10.10:FF:000001">
    <property type="entry name" value="LysR family transcriptional regulator"/>
    <property type="match status" value="1"/>
</dbReference>
<dbReference type="InterPro" id="IPR000847">
    <property type="entry name" value="LysR_HTH_N"/>
</dbReference>
<dbReference type="InterPro" id="IPR036390">
    <property type="entry name" value="WH_DNA-bd_sf"/>
</dbReference>
<evidence type="ECO:0000259" key="5">
    <source>
        <dbReference type="PROSITE" id="PS50931"/>
    </source>
</evidence>
<dbReference type="Pfam" id="PF00126">
    <property type="entry name" value="HTH_1"/>
    <property type="match status" value="1"/>
</dbReference>
<sequence>MQLTLRQIEAFLTVANLRSFTAAGASLHITQSAVSNLIKDLEAQVGVPLFDRTSRFVSLSPDGREMYTLAQKAFHEFLLMEKYAADLSSLRAGRVRVVGAPLIACTLLPLLLAHFKRAQPAIRVELVDQPMALVQSSIQQGDAEVGFGPARLPETDIIARHFFTTPVSMLSRPDHPLAGRHSTWSEVKKVPVVAVGRESVGYIAADVGTQPPFTIGHVVNQMPTAFALAAAGCGVALAGRFSLMLARGYGLVATLLHDPVLYREMQMYLPAARKLSDAAATFVDFATQFVKDHDPNTLDSATVAELAPPLCTRRDS</sequence>
<proteinExistence type="inferred from homology"/>